<organism evidence="1 2">
    <name type="scientific">Pisolithus tinctorius Marx 270</name>
    <dbReference type="NCBI Taxonomy" id="870435"/>
    <lineage>
        <taxon>Eukaryota</taxon>
        <taxon>Fungi</taxon>
        <taxon>Dikarya</taxon>
        <taxon>Basidiomycota</taxon>
        <taxon>Agaricomycotina</taxon>
        <taxon>Agaricomycetes</taxon>
        <taxon>Agaricomycetidae</taxon>
        <taxon>Boletales</taxon>
        <taxon>Sclerodermatineae</taxon>
        <taxon>Pisolithaceae</taxon>
        <taxon>Pisolithus</taxon>
    </lineage>
</organism>
<keyword evidence="2" id="KW-1185">Reference proteome</keyword>
<proteinExistence type="predicted"/>
<sequence>KYAPLDVSHLWSHFMESSNANWVVFVIQLFELYPEVKRSDIHTEEELQKVVRRHAAADLVSWSSLGEYISSHLPENCPLSH</sequence>
<dbReference type="HOGENOM" id="CLU_2580383_0_0_1"/>
<feature type="non-terminal residue" evidence="1">
    <location>
        <position position="1"/>
    </location>
</feature>
<evidence type="ECO:0000313" key="1">
    <source>
        <dbReference type="EMBL" id="KIO14771.1"/>
    </source>
</evidence>
<reference evidence="2" key="2">
    <citation type="submission" date="2015-01" db="EMBL/GenBank/DDBJ databases">
        <title>Evolutionary Origins and Diversification of the Mycorrhizal Mutualists.</title>
        <authorList>
            <consortium name="DOE Joint Genome Institute"/>
            <consortium name="Mycorrhizal Genomics Consortium"/>
            <person name="Kohler A."/>
            <person name="Kuo A."/>
            <person name="Nagy L.G."/>
            <person name="Floudas D."/>
            <person name="Copeland A."/>
            <person name="Barry K.W."/>
            <person name="Cichocki N."/>
            <person name="Veneault-Fourrey C."/>
            <person name="LaButti K."/>
            <person name="Lindquist E.A."/>
            <person name="Lipzen A."/>
            <person name="Lundell T."/>
            <person name="Morin E."/>
            <person name="Murat C."/>
            <person name="Riley R."/>
            <person name="Ohm R."/>
            <person name="Sun H."/>
            <person name="Tunlid A."/>
            <person name="Henrissat B."/>
            <person name="Grigoriev I.V."/>
            <person name="Hibbett D.S."/>
            <person name="Martin F."/>
        </authorList>
    </citation>
    <scope>NUCLEOTIDE SEQUENCE [LARGE SCALE GENOMIC DNA]</scope>
    <source>
        <strain evidence="2">Marx 270</strain>
    </source>
</reference>
<dbReference type="Proteomes" id="UP000054217">
    <property type="component" value="Unassembled WGS sequence"/>
</dbReference>
<accession>A0A0C3PYL5</accession>
<evidence type="ECO:0000313" key="2">
    <source>
        <dbReference type="Proteomes" id="UP000054217"/>
    </source>
</evidence>
<dbReference type="EMBL" id="KN831944">
    <property type="protein sequence ID" value="KIO14771.1"/>
    <property type="molecule type" value="Genomic_DNA"/>
</dbReference>
<dbReference type="InParanoid" id="A0A0C3PYL5"/>
<gene>
    <name evidence="1" type="ORF">M404DRAFT_118639</name>
</gene>
<protein>
    <submittedName>
        <fullName evidence="1">Uncharacterized protein</fullName>
    </submittedName>
</protein>
<dbReference type="AlphaFoldDB" id="A0A0C3PYL5"/>
<reference evidence="1 2" key="1">
    <citation type="submission" date="2014-04" db="EMBL/GenBank/DDBJ databases">
        <authorList>
            <consortium name="DOE Joint Genome Institute"/>
            <person name="Kuo A."/>
            <person name="Kohler A."/>
            <person name="Costa M.D."/>
            <person name="Nagy L.G."/>
            <person name="Floudas D."/>
            <person name="Copeland A."/>
            <person name="Barry K.W."/>
            <person name="Cichocki N."/>
            <person name="Veneault-Fourrey C."/>
            <person name="LaButti K."/>
            <person name="Lindquist E.A."/>
            <person name="Lipzen A."/>
            <person name="Lundell T."/>
            <person name="Morin E."/>
            <person name="Murat C."/>
            <person name="Sun H."/>
            <person name="Tunlid A."/>
            <person name="Henrissat B."/>
            <person name="Grigoriev I.V."/>
            <person name="Hibbett D.S."/>
            <person name="Martin F."/>
            <person name="Nordberg H.P."/>
            <person name="Cantor M.N."/>
            <person name="Hua S.X."/>
        </authorList>
    </citation>
    <scope>NUCLEOTIDE SEQUENCE [LARGE SCALE GENOMIC DNA]</scope>
    <source>
        <strain evidence="1 2">Marx 270</strain>
    </source>
</reference>
<name>A0A0C3PYL5_PISTI</name>